<sequence length="1313" mass="151471">MVGKRHRNRIKSKLKTINTSSTTSDSNLNLKSNSNLNSNSNSNSESESDLELESESVNTGLKRLSRLKSEKSLSVSEIIKNNGEIDFTIPAERNIVSKIHNLQSSLDELKDDYDGKAMGPRLFKSLKIMMLINHLEFKGGDDVLTAVANNIAENSIETSNFAIQFDKLQNDPSSIDNFFKYLESMTPENIKKSKLNTIVSLNINKVNNDIVNDKLITEKNNGSEIPLINQKKIEKISTIQKKNNKNEVNNVNEDDEEILNLNDNLNDNDNENCNSDEFGEEYSFDLELSNTFYDPYKFHVALFKLLRITIPSENQTHAESNIYDLFLSLATLCDPYTQPSSTGDHNEMILSADLISDLIIAIHYSDYIDVNIKGEIFNLPKFDFAYDIAKIIEKIMIILNADNEENLMIIRNDDDNWEEDLPKWLPHNAFSNIVNIASDFHHMMLLYTIATVGLLIISKLYKDVGNICLNPFLSLYLQLWKNSTRIIYLGIEIDRRDEENGFPGYPEVIRYMIKGSSAMRSMISLILNDDFEKRLHDLKHESLINFMRPWGRKYTNGSITRDIRVFVAALLALGSELDSVTELLFNFDPEDRYDEDIRYMFDMELDDMENLSNENNEKNEEDNNDQYHTHHKESTKKKFIGGNGFLEIERHDEEINNDYENNIIDSEKDFSTIYDLHPDCKCEFEDFDSEFDDDEDEAIGYNESGEEKAKHIKQLDNEEFINHLEKLIQSKQIDVKDLDMETMQKLHLEAIQSINNAPSAIRSISNKKSELDSKGRDWNDIPRGENQILTNDFVKLLKKSVTDSTIFLTPIDNLLNSLKLMIKQTLDSTTCEKIIRSVAWVVQYEHESKLMSDEEANLNNDPNINADVVYNFLKTDDNFVKMMNFNPSSAFFIIDELLMADGYRRVLIWFLTHLPLNQWLITYFHDLLIGQRGNPEENENIPKSTRFGFSRKGALVLSEVEQSMLLHEFLSNAVIYLSRGSSYELEDILENNQMAKNHSVEDDVSSFITNRSNAQKLIKVICLMLKSLETHNIIDTNDSEYRVEIQTLLVQWVGVGFVPEARELFFKYSNNPANSKNITNEKKADSMENSLVVNSNDSASSVFIKESKDSDENSKEKKEYYQLLVRLHNSKFYKLTSSLESFSSFDLFILTINMAHHYRTEKETCFEFVRGLNAMYHIYEDEENLIKDFEEFFSALNDAIVRGDDEKVIEIMHASRFLSNDTIIQARRTMKKIADDKAEEDNVIDKDGNPSDLSTLQLLRKFPLKDCIKLEKQKKKSGTFPSVIFTEAKDANHSVSNNNSRKNKKKTKHRKHK</sequence>
<feature type="region of interest" description="Disordered" evidence="1">
    <location>
        <begin position="1"/>
        <end position="54"/>
    </location>
</feature>
<dbReference type="PANTHER" id="PTHR23353">
    <property type="entry name" value="RAB-GAP/TBC-RELATED"/>
    <property type="match status" value="1"/>
</dbReference>
<accession>A0A9P6WQM5</accession>
<feature type="region of interest" description="Disordered" evidence="1">
    <location>
        <begin position="1288"/>
        <end position="1313"/>
    </location>
</feature>
<comment type="caution">
    <text evidence="2">The sequence shown here is derived from an EMBL/GenBank/DDBJ whole genome shotgun (WGS) entry which is preliminary data.</text>
</comment>
<dbReference type="PANTHER" id="PTHR23353:SF23">
    <property type="entry name" value="PROTEIN HAIRLESS"/>
    <property type="match status" value="1"/>
</dbReference>
<proteinExistence type="predicted"/>
<dbReference type="Proteomes" id="UP000697127">
    <property type="component" value="Unassembled WGS sequence"/>
</dbReference>
<protein>
    <submittedName>
        <fullName evidence="2">Uncharacterized protein</fullName>
    </submittedName>
</protein>
<gene>
    <name evidence="2" type="ORF">C6P40_002732</name>
</gene>
<feature type="compositionally biased region" description="Basic residues" evidence="1">
    <location>
        <begin position="1301"/>
        <end position="1313"/>
    </location>
</feature>
<dbReference type="EMBL" id="PUHW01000030">
    <property type="protein sequence ID" value="KAG0690487.1"/>
    <property type="molecule type" value="Genomic_DNA"/>
</dbReference>
<organism evidence="2 3">
    <name type="scientific">Pichia californica</name>
    <dbReference type="NCBI Taxonomy" id="460514"/>
    <lineage>
        <taxon>Eukaryota</taxon>
        <taxon>Fungi</taxon>
        <taxon>Dikarya</taxon>
        <taxon>Ascomycota</taxon>
        <taxon>Saccharomycotina</taxon>
        <taxon>Pichiomycetes</taxon>
        <taxon>Pichiales</taxon>
        <taxon>Pichiaceae</taxon>
        <taxon>Pichia</taxon>
    </lineage>
</organism>
<evidence type="ECO:0000313" key="2">
    <source>
        <dbReference type="EMBL" id="KAG0690487.1"/>
    </source>
</evidence>
<evidence type="ECO:0000313" key="3">
    <source>
        <dbReference type="Proteomes" id="UP000697127"/>
    </source>
</evidence>
<feature type="compositionally biased region" description="Basic residues" evidence="1">
    <location>
        <begin position="1"/>
        <end position="14"/>
    </location>
</feature>
<feature type="region of interest" description="Disordered" evidence="1">
    <location>
        <begin position="613"/>
        <end position="633"/>
    </location>
</feature>
<evidence type="ECO:0000256" key="1">
    <source>
        <dbReference type="SAM" id="MobiDB-lite"/>
    </source>
</evidence>
<feature type="compositionally biased region" description="Low complexity" evidence="1">
    <location>
        <begin position="18"/>
        <end position="45"/>
    </location>
</feature>
<dbReference type="InterPro" id="IPR053019">
    <property type="entry name" value="GATA_zinc_finger"/>
</dbReference>
<keyword evidence="3" id="KW-1185">Reference proteome</keyword>
<dbReference type="OrthoDB" id="3980110at2759"/>
<reference evidence="2" key="1">
    <citation type="submission" date="2020-11" db="EMBL/GenBank/DDBJ databases">
        <title>Kefir isolates.</title>
        <authorList>
            <person name="Marcisauskas S."/>
            <person name="Kim Y."/>
            <person name="Blasche S."/>
        </authorList>
    </citation>
    <scope>NUCLEOTIDE SEQUENCE</scope>
    <source>
        <strain evidence="2">Olga-1</strain>
    </source>
</reference>
<name>A0A9P6WQM5_9ASCO</name>